<keyword evidence="2" id="KW-1185">Reference proteome</keyword>
<sequence length="41" mass="4400">MRAKALALSKMVMNGGVGEAVKMAKSNVRNVPRPSQFDPRG</sequence>
<dbReference type="Proteomes" id="UP000287519">
    <property type="component" value="Unassembled WGS sequence"/>
</dbReference>
<keyword evidence="1" id="KW-0830">Ubiquinone</keyword>
<proteinExistence type="predicted"/>
<evidence type="ECO:0000313" key="2">
    <source>
        <dbReference type="Proteomes" id="UP000287519"/>
    </source>
</evidence>
<keyword evidence="1" id="KW-0670">Pyruvate</keyword>
<dbReference type="RefSeq" id="WP_263973351.1">
    <property type="nucleotide sequence ID" value="NZ_BHYM01000006.1"/>
</dbReference>
<accession>A0A402C0Q0</accession>
<gene>
    <name evidence="1" type="ORF">Rhow_006576</name>
</gene>
<dbReference type="AlphaFoldDB" id="A0A402C0Q0"/>
<organism evidence="1 2">
    <name type="scientific">Rhodococcus wratislaviensis</name>
    <name type="common">Tsukamurella wratislaviensis</name>
    <dbReference type="NCBI Taxonomy" id="44752"/>
    <lineage>
        <taxon>Bacteria</taxon>
        <taxon>Bacillati</taxon>
        <taxon>Actinomycetota</taxon>
        <taxon>Actinomycetes</taxon>
        <taxon>Mycobacteriales</taxon>
        <taxon>Nocardiaceae</taxon>
        <taxon>Rhodococcus</taxon>
    </lineage>
</organism>
<reference evidence="1 2" key="1">
    <citation type="submission" date="2018-11" db="EMBL/GenBank/DDBJ databases">
        <title>Microbial catabolism of amino acid.</title>
        <authorList>
            <person name="Hibi M."/>
            <person name="Ogawa J."/>
        </authorList>
    </citation>
    <scope>NUCLEOTIDE SEQUENCE [LARGE SCALE GENOMIC DNA]</scope>
    <source>
        <strain evidence="1 2">C31-06</strain>
    </source>
</reference>
<protein>
    <submittedName>
        <fullName evidence="1">Pyruvate oxidase [ubiquinone, cytochrome]</fullName>
    </submittedName>
</protein>
<comment type="caution">
    <text evidence="1">The sequence shown here is derived from an EMBL/GenBank/DDBJ whole genome shotgun (WGS) entry which is preliminary data.</text>
</comment>
<name>A0A402C0Q0_RHOWR</name>
<dbReference type="EMBL" id="BHYM01000006">
    <property type="protein sequence ID" value="GCE37166.1"/>
    <property type="molecule type" value="Genomic_DNA"/>
</dbReference>
<evidence type="ECO:0000313" key="1">
    <source>
        <dbReference type="EMBL" id="GCE37166.1"/>
    </source>
</evidence>